<dbReference type="InterPro" id="IPR029016">
    <property type="entry name" value="GAF-like_dom_sf"/>
</dbReference>
<dbReference type="FunFam" id="3.40.50.300:FF:000483">
    <property type="entry name" value="Sensor histidine kinase KdpD"/>
    <property type="match status" value="1"/>
</dbReference>
<dbReference type="SUPFAM" id="SSF55874">
    <property type="entry name" value="ATPase domain of HSP90 chaperone/DNA topoisomerase II/histidine kinase"/>
    <property type="match status" value="1"/>
</dbReference>
<feature type="domain" description="Histidine kinase" evidence="14">
    <location>
        <begin position="661"/>
        <end position="871"/>
    </location>
</feature>
<dbReference type="InterPro" id="IPR004358">
    <property type="entry name" value="Sig_transdc_His_kin-like_C"/>
</dbReference>
<reference evidence="15 16" key="1">
    <citation type="journal article" date="2014" name="PLoS ONE">
        <title>The first complete genome sequence of the class fimbriimonadia in the phylum armatimonadetes.</title>
        <authorList>
            <person name="Hu Z.Y."/>
            <person name="Wang Y.Z."/>
            <person name="Im W.T."/>
            <person name="Wang S.Y."/>
            <person name="Zhao G.P."/>
            <person name="Zheng H.J."/>
            <person name="Quan Z.X."/>
        </authorList>
    </citation>
    <scope>NUCLEOTIDE SEQUENCE [LARGE SCALE GENOMIC DNA]</scope>
    <source>
        <strain evidence="15">Gsoil 348</strain>
    </source>
</reference>
<dbReference type="Proteomes" id="UP000027982">
    <property type="component" value="Chromosome"/>
</dbReference>
<keyword evidence="12 13" id="KW-0472">Membrane</keyword>
<dbReference type="InterPro" id="IPR036097">
    <property type="entry name" value="HisK_dim/P_sf"/>
</dbReference>
<dbReference type="PRINTS" id="PR00344">
    <property type="entry name" value="BCTRLSENSOR"/>
</dbReference>
<dbReference type="InterPro" id="IPR003661">
    <property type="entry name" value="HisK_dim/P_dom"/>
</dbReference>
<dbReference type="PROSITE" id="PS50109">
    <property type="entry name" value="HIS_KIN"/>
    <property type="match status" value="1"/>
</dbReference>
<keyword evidence="4" id="KW-0597">Phosphoprotein</keyword>
<dbReference type="Pfam" id="PF13492">
    <property type="entry name" value="GAF_3"/>
    <property type="match status" value="1"/>
</dbReference>
<evidence type="ECO:0000256" key="11">
    <source>
        <dbReference type="ARBA" id="ARBA00023012"/>
    </source>
</evidence>
<dbReference type="SUPFAM" id="SSF52402">
    <property type="entry name" value="Adenine nucleotide alpha hydrolases-like"/>
    <property type="match status" value="1"/>
</dbReference>
<evidence type="ECO:0000256" key="4">
    <source>
        <dbReference type="ARBA" id="ARBA00022553"/>
    </source>
</evidence>
<evidence type="ECO:0000256" key="12">
    <source>
        <dbReference type="ARBA" id="ARBA00023136"/>
    </source>
</evidence>
<dbReference type="SMART" id="SM00388">
    <property type="entry name" value="HisKA"/>
    <property type="match status" value="1"/>
</dbReference>
<evidence type="ECO:0000256" key="10">
    <source>
        <dbReference type="ARBA" id="ARBA00022989"/>
    </source>
</evidence>
<dbReference type="Gene3D" id="1.10.287.130">
    <property type="match status" value="1"/>
</dbReference>
<dbReference type="PANTHER" id="PTHR45569:SF1">
    <property type="entry name" value="SENSOR PROTEIN KDPD"/>
    <property type="match status" value="1"/>
</dbReference>
<dbReference type="InterPro" id="IPR006016">
    <property type="entry name" value="UspA"/>
</dbReference>
<dbReference type="STRING" id="661478.OP10G_0757"/>
<comment type="catalytic activity">
    <reaction evidence="1">
        <text>ATP + protein L-histidine = ADP + protein N-phospho-L-histidine.</text>
        <dbReference type="EC" id="2.7.13.3"/>
    </reaction>
</comment>
<dbReference type="HOGENOM" id="CLU_000445_113_1_0"/>
<dbReference type="InterPro" id="IPR003018">
    <property type="entry name" value="GAF"/>
</dbReference>
<dbReference type="KEGG" id="fgi:OP10G_0757"/>
<evidence type="ECO:0000256" key="3">
    <source>
        <dbReference type="ARBA" id="ARBA00012438"/>
    </source>
</evidence>
<dbReference type="AlphaFoldDB" id="A0A068NN19"/>
<dbReference type="Pfam" id="PF02518">
    <property type="entry name" value="HATPase_c"/>
    <property type="match status" value="1"/>
</dbReference>
<proteinExistence type="predicted"/>
<evidence type="ECO:0000256" key="2">
    <source>
        <dbReference type="ARBA" id="ARBA00004141"/>
    </source>
</evidence>
<dbReference type="Gene3D" id="3.40.50.300">
    <property type="entry name" value="P-loop containing nucleotide triphosphate hydrolases"/>
    <property type="match status" value="1"/>
</dbReference>
<dbReference type="CDD" id="cd00082">
    <property type="entry name" value="HisKA"/>
    <property type="match status" value="1"/>
</dbReference>
<evidence type="ECO:0000259" key="14">
    <source>
        <dbReference type="PROSITE" id="PS50109"/>
    </source>
</evidence>
<dbReference type="SUPFAM" id="SSF47384">
    <property type="entry name" value="Homodimeric domain of signal transducing histidine kinase"/>
    <property type="match status" value="1"/>
</dbReference>
<evidence type="ECO:0000256" key="6">
    <source>
        <dbReference type="ARBA" id="ARBA00022692"/>
    </source>
</evidence>
<dbReference type="InterPro" id="IPR052023">
    <property type="entry name" value="Histidine_kinase_KdpD"/>
</dbReference>
<dbReference type="PANTHER" id="PTHR45569">
    <property type="entry name" value="SENSOR PROTEIN KDPD"/>
    <property type="match status" value="1"/>
</dbReference>
<keyword evidence="5" id="KW-0808">Transferase</keyword>
<dbReference type="Pfam" id="PF02702">
    <property type="entry name" value="KdpD"/>
    <property type="match status" value="1"/>
</dbReference>
<keyword evidence="16" id="KW-1185">Reference proteome</keyword>
<dbReference type="InterPro" id="IPR036890">
    <property type="entry name" value="HATPase_C_sf"/>
</dbReference>
<dbReference type="Gene3D" id="3.30.565.10">
    <property type="entry name" value="Histidine kinase-like ATPase, C-terminal domain"/>
    <property type="match status" value="1"/>
</dbReference>
<gene>
    <name evidence="15" type="ORF">OP10G_0757</name>
</gene>
<sequence length="879" mass="96172">MLRIAQREMTERTRGRLKIFLGMSAGVGKTYAMLSEAHEQIARGIDLVVGYAETHGRKETEALLVGLPSLPLREVEHRGILLKEFDIDEALRRRPRLLVVDELPHTNAPGSRHLKRYQDVEELLAAGIDVHTAINIQHVESLRDVVASMTGVFVQETVPDTFIDAADEIELVDIPPDELRQRVQEGKVYVPAQTERALEGFFCRGNLLALRELALRRAADRVDAEIQSFRRADASPGSMGSRQRILVCVAPNRLGERVIRAAARYGTAMHAQVLAISVISDRQTNRSDEDRDRAERAMRLAEALGMETLSRSGHDIVAEILTVARQRGAGLIIVGKPIRSRWHELVRGSVVDDLVRRSGDIDVHVITGESETPSERPTPIQVADARPEEYAASVLAVAATTALCFLLSPWVHLSNLIMLYLLAVGLVSTRVGRGPSLLSAILSVAAFDFFFVSPRYTFAVSDVEFLPTFVVMFAVSVILSGLNSRFRRQAADAASRERRTSALYEVSRDMAASRTKQEIAEAAARRIGDEFDTDVAVLLPDARSMLTVVVPSVTSFEADDSEMAVAQWAFEHGKPAGAGTDTLPGSAAMYLPLRASRGSVGALALSPRSKSEALTLAQRTLLETFATGLAVALERTLLAKESHEARLQAESEKMRNALLSSISHDLRTPLTAIAGAASAMRERGGAEQELAETIYEESMRLNLQVQNLLDMTRLNSGEIRPNVEWQSLEELIAAALDRTRVVLSDRPVEIHIPSDLPLLELDGALMEKVFANLFENAAVHAQGNSPIEVSAWAGDETVYVEVSDRGPGIPVGSEATIFERFQRPKRDGDGGRFGLGLAICRAIVRLHGGRIWAKNRTGGGSTFVIELPKPDRAPEVPVG</sequence>
<dbReference type="EC" id="2.7.13.3" evidence="3"/>
<evidence type="ECO:0000256" key="13">
    <source>
        <dbReference type="SAM" id="Phobius"/>
    </source>
</evidence>
<dbReference type="Gene3D" id="1.20.120.620">
    <property type="entry name" value="Backbone structure of the membrane domain of e. Coli histidine kinase receptor kdpd"/>
    <property type="match status" value="1"/>
</dbReference>
<keyword evidence="9" id="KW-0067">ATP-binding</keyword>
<dbReference type="GO" id="GO:0005737">
    <property type="term" value="C:cytoplasm"/>
    <property type="evidence" value="ECO:0007669"/>
    <property type="project" value="UniProtKB-ARBA"/>
</dbReference>
<dbReference type="Pfam" id="PF00582">
    <property type="entry name" value="Usp"/>
    <property type="match status" value="1"/>
</dbReference>
<dbReference type="Pfam" id="PF13493">
    <property type="entry name" value="DUF4118"/>
    <property type="match status" value="1"/>
</dbReference>
<dbReference type="InterPro" id="IPR025201">
    <property type="entry name" value="KdpD_TM"/>
</dbReference>
<feature type="transmembrane region" description="Helical" evidence="13">
    <location>
        <begin position="465"/>
        <end position="482"/>
    </location>
</feature>
<keyword evidence="15" id="KW-0406">Ion transport</keyword>
<comment type="subcellular location">
    <subcellularLocation>
        <location evidence="2">Membrane</location>
        <topology evidence="2">Multi-pass membrane protein</topology>
    </subcellularLocation>
</comment>
<dbReference type="GO" id="GO:0005524">
    <property type="term" value="F:ATP binding"/>
    <property type="evidence" value="ECO:0007669"/>
    <property type="project" value="UniProtKB-KW"/>
</dbReference>
<keyword evidence="7" id="KW-0547">Nucleotide-binding</keyword>
<evidence type="ECO:0000313" key="16">
    <source>
        <dbReference type="Proteomes" id="UP000027982"/>
    </source>
</evidence>
<protein>
    <recommendedName>
        <fullName evidence="3">histidine kinase</fullName>
        <ecNumber evidence="3">2.7.13.3</ecNumber>
    </recommendedName>
</protein>
<dbReference type="Gene3D" id="3.30.450.40">
    <property type="match status" value="1"/>
</dbReference>
<dbReference type="eggNOG" id="COG2205">
    <property type="taxonomic scope" value="Bacteria"/>
</dbReference>
<organism evidence="15 16">
    <name type="scientific">Fimbriimonas ginsengisoli Gsoil 348</name>
    <dbReference type="NCBI Taxonomy" id="661478"/>
    <lineage>
        <taxon>Bacteria</taxon>
        <taxon>Bacillati</taxon>
        <taxon>Armatimonadota</taxon>
        <taxon>Fimbriimonadia</taxon>
        <taxon>Fimbriimonadales</taxon>
        <taxon>Fimbriimonadaceae</taxon>
        <taxon>Fimbriimonas</taxon>
    </lineage>
</organism>
<dbReference type="InterPro" id="IPR005467">
    <property type="entry name" value="His_kinase_dom"/>
</dbReference>
<dbReference type="InterPro" id="IPR038318">
    <property type="entry name" value="KdpD_sf"/>
</dbReference>
<dbReference type="InterPro" id="IPR027417">
    <property type="entry name" value="P-loop_NTPase"/>
</dbReference>
<keyword evidence="15" id="KW-0407">Ion channel</keyword>
<name>A0A068NN19_FIMGI</name>
<evidence type="ECO:0000256" key="8">
    <source>
        <dbReference type="ARBA" id="ARBA00022777"/>
    </source>
</evidence>
<dbReference type="EMBL" id="CP007139">
    <property type="protein sequence ID" value="AIE84125.1"/>
    <property type="molecule type" value="Genomic_DNA"/>
</dbReference>
<evidence type="ECO:0000256" key="7">
    <source>
        <dbReference type="ARBA" id="ARBA00022741"/>
    </source>
</evidence>
<keyword evidence="6 13" id="KW-0812">Transmembrane</keyword>
<evidence type="ECO:0000313" key="15">
    <source>
        <dbReference type="EMBL" id="AIE84125.1"/>
    </source>
</evidence>
<dbReference type="InterPro" id="IPR003594">
    <property type="entry name" value="HATPase_dom"/>
</dbReference>
<dbReference type="Pfam" id="PF00512">
    <property type="entry name" value="HisKA"/>
    <property type="match status" value="1"/>
</dbReference>
<dbReference type="GO" id="GO:0005886">
    <property type="term" value="C:plasma membrane"/>
    <property type="evidence" value="ECO:0007669"/>
    <property type="project" value="TreeGrafter"/>
</dbReference>
<feature type="transmembrane region" description="Helical" evidence="13">
    <location>
        <begin position="390"/>
        <end position="423"/>
    </location>
</feature>
<dbReference type="Gene3D" id="3.40.50.620">
    <property type="entry name" value="HUPs"/>
    <property type="match status" value="1"/>
</dbReference>
<feature type="transmembrane region" description="Helical" evidence="13">
    <location>
        <begin position="435"/>
        <end position="453"/>
    </location>
</feature>
<keyword evidence="11" id="KW-0902">Two-component regulatory system</keyword>
<dbReference type="GO" id="GO:0000155">
    <property type="term" value="F:phosphorelay sensor kinase activity"/>
    <property type="evidence" value="ECO:0007669"/>
    <property type="project" value="InterPro"/>
</dbReference>
<keyword evidence="10 13" id="KW-1133">Transmembrane helix</keyword>
<dbReference type="GO" id="GO:0034220">
    <property type="term" value="P:monoatomic ion transmembrane transport"/>
    <property type="evidence" value="ECO:0007669"/>
    <property type="project" value="UniProtKB-KW"/>
</dbReference>
<keyword evidence="8 15" id="KW-0418">Kinase</keyword>
<evidence type="ECO:0000256" key="1">
    <source>
        <dbReference type="ARBA" id="ARBA00000085"/>
    </source>
</evidence>
<keyword evidence="15" id="KW-0813">Transport</keyword>
<dbReference type="CDD" id="cd00075">
    <property type="entry name" value="HATPase"/>
    <property type="match status" value="1"/>
</dbReference>
<accession>A0A068NN19</accession>
<dbReference type="SUPFAM" id="SSF55781">
    <property type="entry name" value="GAF domain-like"/>
    <property type="match status" value="1"/>
</dbReference>
<dbReference type="InterPro" id="IPR014729">
    <property type="entry name" value="Rossmann-like_a/b/a_fold"/>
</dbReference>
<evidence type="ECO:0000256" key="5">
    <source>
        <dbReference type="ARBA" id="ARBA00022679"/>
    </source>
</evidence>
<evidence type="ECO:0000256" key="9">
    <source>
        <dbReference type="ARBA" id="ARBA00022840"/>
    </source>
</evidence>
<dbReference type="InterPro" id="IPR003852">
    <property type="entry name" value="Sig_transdc_His_kinase_KdpD_N"/>
</dbReference>
<dbReference type="SMART" id="SM00387">
    <property type="entry name" value="HATPase_c"/>
    <property type="match status" value="1"/>
</dbReference>